<dbReference type="GeneID" id="18930972"/>
<feature type="compositionally biased region" description="Polar residues" evidence="1">
    <location>
        <begin position="17"/>
        <end position="26"/>
    </location>
</feature>
<dbReference type="EMBL" id="GL883152">
    <property type="protein sequence ID" value="EGF99939.1"/>
    <property type="molecule type" value="Genomic_DNA"/>
</dbReference>
<dbReference type="AlphaFoldDB" id="F4S5Q6"/>
<dbReference type="HOGENOM" id="CLU_1759227_0_0_1"/>
<dbReference type="InParanoid" id="F4S5Q6"/>
<organism evidence="3">
    <name type="scientific">Melampsora larici-populina (strain 98AG31 / pathotype 3-4-7)</name>
    <name type="common">Poplar leaf rust fungus</name>
    <dbReference type="NCBI Taxonomy" id="747676"/>
    <lineage>
        <taxon>Eukaryota</taxon>
        <taxon>Fungi</taxon>
        <taxon>Dikarya</taxon>
        <taxon>Basidiomycota</taxon>
        <taxon>Pucciniomycotina</taxon>
        <taxon>Pucciniomycetes</taxon>
        <taxon>Pucciniales</taxon>
        <taxon>Melampsoraceae</taxon>
        <taxon>Melampsora</taxon>
    </lineage>
</organism>
<evidence type="ECO:0000313" key="3">
    <source>
        <dbReference type="Proteomes" id="UP000001072"/>
    </source>
</evidence>
<proteinExistence type="predicted"/>
<accession>F4S5Q6</accession>
<dbReference type="KEGG" id="mlr:MELLADRAFT_68144"/>
<keyword evidence="3" id="KW-1185">Reference proteome</keyword>
<reference evidence="3" key="1">
    <citation type="journal article" date="2011" name="Proc. Natl. Acad. Sci. U.S.A.">
        <title>Obligate biotrophy features unraveled by the genomic analysis of rust fungi.</title>
        <authorList>
            <person name="Duplessis S."/>
            <person name="Cuomo C.A."/>
            <person name="Lin Y.-C."/>
            <person name="Aerts A."/>
            <person name="Tisserant E."/>
            <person name="Veneault-Fourrey C."/>
            <person name="Joly D.L."/>
            <person name="Hacquard S."/>
            <person name="Amselem J."/>
            <person name="Cantarel B.L."/>
            <person name="Chiu R."/>
            <person name="Coutinho P.M."/>
            <person name="Feau N."/>
            <person name="Field M."/>
            <person name="Frey P."/>
            <person name="Gelhaye E."/>
            <person name="Goldberg J."/>
            <person name="Grabherr M.G."/>
            <person name="Kodira C.D."/>
            <person name="Kohler A."/>
            <person name="Kuees U."/>
            <person name="Lindquist E.A."/>
            <person name="Lucas S.M."/>
            <person name="Mago R."/>
            <person name="Mauceli E."/>
            <person name="Morin E."/>
            <person name="Murat C."/>
            <person name="Pangilinan J.L."/>
            <person name="Park R."/>
            <person name="Pearson M."/>
            <person name="Quesneville H."/>
            <person name="Rouhier N."/>
            <person name="Sakthikumar S."/>
            <person name="Salamov A.A."/>
            <person name="Schmutz J."/>
            <person name="Selles B."/>
            <person name="Shapiro H."/>
            <person name="Tanguay P."/>
            <person name="Tuskan G.A."/>
            <person name="Henrissat B."/>
            <person name="Van de Peer Y."/>
            <person name="Rouze P."/>
            <person name="Ellis J.G."/>
            <person name="Dodds P.N."/>
            <person name="Schein J.E."/>
            <person name="Zhong S."/>
            <person name="Hamelin R.C."/>
            <person name="Grigoriev I.V."/>
            <person name="Szabo L.J."/>
            <person name="Martin F."/>
        </authorList>
    </citation>
    <scope>NUCLEOTIDE SEQUENCE [LARGE SCALE GENOMIC DNA]</scope>
    <source>
        <strain evidence="3">98AG31 / pathotype 3-4-7</strain>
    </source>
</reference>
<dbReference type="VEuPathDB" id="FungiDB:MELLADRAFT_68144"/>
<dbReference type="RefSeq" id="XP_007416737.1">
    <property type="nucleotide sequence ID" value="XM_007416675.1"/>
</dbReference>
<feature type="compositionally biased region" description="Acidic residues" evidence="1">
    <location>
        <begin position="103"/>
        <end position="113"/>
    </location>
</feature>
<gene>
    <name evidence="2" type="ORF">MELLADRAFT_68144</name>
</gene>
<feature type="compositionally biased region" description="Basic and acidic residues" evidence="1">
    <location>
        <begin position="70"/>
        <end position="87"/>
    </location>
</feature>
<evidence type="ECO:0000256" key="1">
    <source>
        <dbReference type="SAM" id="MobiDB-lite"/>
    </source>
</evidence>
<feature type="compositionally biased region" description="Basic and acidic residues" evidence="1">
    <location>
        <begin position="114"/>
        <end position="138"/>
    </location>
</feature>
<sequence length="148" mass="15452">MAISPSLDTYASGAEEPTSTSSSLQVPGSGRTLRPRSPAKKGSNLVIGSTDRRKSWKQPDPTSPGSTVGKDGDGDGKGEVDGDGKGDEDGDFEGEGKGGGDSEASDSDSDEVEIIEHHGMNVDRTSDREEDVTHESNGRHVLPKSRIA</sequence>
<evidence type="ECO:0000313" key="2">
    <source>
        <dbReference type="EMBL" id="EGF99939.1"/>
    </source>
</evidence>
<protein>
    <submittedName>
        <fullName evidence="2">Uncharacterized protein</fullName>
    </submittedName>
</protein>
<dbReference type="Proteomes" id="UP000001072">
    <property type="component" value="Unassembled WGS sequence"/>
</dbReference>
<name>F4S5Q6_MELLP</name>
<feature type="region of interest" description="Disordered" evidence="1">
    <location>
        <begin position="1"/>
        <end position="148"/>
    </location>
</feature>